<dbReference type="RefSeq" id="WP_136530159.1">
    <property type="nucleotide sequence ID" value="NZ_STGX01000009.1"/>
</dbReference>
<name>A0A4V4HNZ3_9ACTN</name>
<reference evidence="1 2" key="1">
    <citation type="journal article" date="2018" name="Int. J. Syst. Evol. Microbiol.">
        <title>Glycomyces paridis sp. nov., isolated from the medicinal plant Paris polyphylla.</title>
        <authorList>
            <person name="Fang X.M."/>
            <person name="Bai J.L."/>
            <person name="Su J."/>
            <person name="Zhao L.L."/>
            <person name="Liu H.Y."/>
            <person name="Ma B.P."/>
            <person name="Zhang Y.Q."/>
            <person name="Yu L.Y."/>
        </authorList>
    </citation>
    <scope>NUCLEOTIDE SEQUENCE [LARGE SCALE GENOMIC DNA]</scope>
    <source>
        <strain evidence="1 2">CPCC 204357</strain>
    </source>
</reference>
<dbReference type="Proteomes" id="UP000305792">
    <property type="component" value="Unassembled WGS sequence"/>
</dbReference>
<evidence type="ECO:0000313" key="2">
    <source>
        <dbReference type="Proteomes" id="UP000305792"/>
    </source>
</evidence>
<gene>
    <name evidence="1" type="ORF">E9998_13120</name>
</gene>
<dbReference type="EMBL" id="STGX01000009">
    <property type="protein sequence ID" value="THV27926.1"/>
    <property type="molecule type" value="Genomic_DNA"/>
</dbReference>
<dbReference type="AlphaFoldDB" id="A0A4V4HNZ3"/>
<accession>A0A4V4HNZ3</accession>
<evidence type="ECO:0000313" key="1">
    <source>
        <dbReference type="EMBL" id="THV27926.1"/>
    </source>
</evidence>
<protein>
    <submittedName>
        <fullName evidence="1">Uncharacterized protein</fullName>
    </submittedName>
</protein>
<comment type="caution">
    <text evidence="1">The sequence shown here is derived from an EMBL/GenBank/DDBJ whole genome shotgun (WGS) entry which is preliminary data.</text>
</comment>
<organism evidence="1 2">
    <name type="scientific">Glycomyces paridis</name>
    <dbReference type="NCBI Taxonomy" id="2126555"/>
    <lineage>
        <taxon>Bacteria</taxon>
        <taxon>Bacillati</taxon>
        <taxon>Actinomycetota</taxon>
        <taxon>Actinomycetes</taxon>
        <taxon>Glycomycetales</taxon>
        <taxon>Glycomycetaceae</taxon>
        <taxon>Glycomyces</taxon>
    </lineage>
</organism>
<keyword evidence="2" id="KW-1185">Reference proteome</keyword>
<sequence>MSARAEASRLHEAGEFHDPKACMECQAWRIAQALRGAGPGAAKQAAERLRDDAKRTAPPRAYRFAAGPTVLDPNPFTRLADMS</sequence>
<proteinExistence type="predicted"/>